<dbReference type="Gene3D" id="2.60.40.10">
    <property type="entry name" value="Immunoglobulins"/>
    <property type="match status" value="1"/>
</dbReference>
<gene>
    <name evidence="2" type="ORF">INT80_12545</name>
</gene>
<dbReference type="AlphaFoldDB" id="A0A930US64"/>
<accession>A0A930US64</accession>
<comment type="caution">
    <text evidence="2">The sequence shown here is derived from an EMBL/GenBank/DDBJ whole genome shotgun (WGS) entry which is preliminary data.</text>
</comment>
<reference evidence="2" key="1">
    <citation type="submission" date="2020-11" db="EMBL/GenBank/DDBJ databases">
        <title>Gallibacterium anatis 1637, full genome, WGS.</title>
        <authorList>
            <person name="Laishevtcev A.I."/>
            <person name="Yakimova E.A."/>
            <person name="Petkovich D."/>
            <person name="Stepanova T.V."/>
            <person name="Kalendr R.S."/>
            <person name="Rubalsky E.O."/>
            <person name="Zulkarneev E.R."/>
            <person name="Aleshkin A.V."/>
        </authorList>
    </citation>
    <scope>NUCLEOTIDE SEQUENCE</scope>
    <source>
        <strain evidence="2">1637</strain>
    </source>
</reference>
<organism evidence="2">
    <name type="scientific">Gallibacterium anatis</name>
    <dbReference type="NCBI Taxonomy" id="750"/>
    <lineage>
        <taxon>Bacteria</taxon>
        <taxon>Pseudomonadati</taxon>
        <taxon>Pseudomonadota</taxon>
        <taxon>Gammaproteobacteria</taxon>
        <taxon>Pasteurellales</taxon>
        <taxon>Pasteurellaceae</taxon>
        <taxon>Gallibacterium</taxon>
    </lineage>
</organism>
<proteinExistence type="predicted"/>
<protein>
    <recommendedName>
        <fullName evidence="3">Bacterial Ig-like domain-containing protein</fullName>
    </recommendedName>
</protein>
<dbReference type="InterPro" id="IPR013783">
    <property type="entry name" value="Ig-like_fold"/>
</dbReference>
<feature type="compositionally biased region" description="Polar residues" evidence="1">
    <location>
        <begin position="73"/>
        <end position="84"/>
    </location>
</feature>
<evidence type="ECO:0000313" key="2">
    <source>
        <dbReference type="EMBL" id="MBF4102987.1"/>
    </source>
</evidence>
<name>A0A930US64_9PAST</name>
<feature type="region of interest" description="Disordered" evidence="1">
    <location>
        <begin position="61"/>
        <end position="84"/>
    </location>
</feature>
<dbReference type="EMBL" id="JADION010000041">
    <property type="protein sequence ID" value="MBF4102987.1"/>
    <property type="molecule type" value="Genomic_DNA"/>
</dbReference>
<evidence type="ECO:0008006" key="3">
    <source>
        <dbReference type="Google" id="ProtNLM"/>
    </source>
</evidence>
<sequence length="84" mass="8542">MESGDITAGKVTVDIPKADLPKDSDGKVDGAYQVTATVSDKAGNTSLVSDAKDLAIDATVPGDTNADGKADTNDINFKNQASLS</sequence>
<evidence type="ECO:0000256" key="1">
    <source>
        <dbReference type="SAM" id="MobiDB-lite"/>
    </source>
</evidence>